<accession>A0A1S7RPQ9</accession>
<name>A0A1S7RPQ9_9HYPH</name>
<sequence>MRMPNVPKGVRVAIDDMQNMGMTVIKDKSFTRGINACGRPGLFARGRPYNSESAARQRPR</sequence>
<evidence type="ECO:0000313" key="1">
    <source>
        <dbReference type="EMBL" id="CUX55664.1"/>
    </source>
</evidence>
<dbReference type="EMBL" id="FBWG01000040">
    <property type="protein sequence ID" value="CUX55664.1"/>
    <property type="molecule type" value="Genomic_DNA"/>
</dbReference>
<proteinExistence type="predicted"/>
<evidence type="ECO:0000313" key="2">
    <source>
        <dbReference type="Proteomes" id="UP000191987"/>
    </source>
</evidence>
<dbReference type="Proteomes" id="UP000191987">
    <property type="component" value="Unassembled WGS sequence"/>
</dbReference>
<protein>
    <submittedName>
        <fullName evidence="1">Uncharacterized protein</fullName>
    </submittedName>
</protein>
<dbReference type="AlphaFoldDB" id="A0A1S7RPQ9"/>
<gene>
    <name evidence="1" type="ORF">AGR7C_Lc210009</name>
</gene>
<reference evidence="1 2" key="1">
    <citation type="submission" date="2016-01" db="EMBL/GenBank/DDBJ databases">
        <authorList>
            <person name="Oliw E.H."/>
        </authorList>
    </citation>
    <scope>NUCLEOTIDE SEQUENCE [LARGE SCALE GENOMIC DNA]</scope>
    <source>
        <strain evidence="1 2">Zutra 3-1</strain>
    </source>
</reference>
<organism evidence="1 2">
    <name type="scientific">Agrobacterium deltaense Zutra 3/1</name>
    <dbReference type="NCBI Taxonomy" id="1183427"/>
    <lineage>
        <taxon>Bacteria</taxon>
        <taxon>Pseudomonadati</taxon>
        <taxon>Pseudomonadota</taxon>
        <taxon>Alphaproteobacteria</taxon>
        <taxon>Hyphomicrobiales</taxon>
        <taxon>Rhizobiaceae</taxon>
        <taxon>Rhizobium/Agrobacterium group</taxon>
        <taxon>Agrobacterium</taxon>
    </lineage>
</organism>